<dbReference type="RefSeq" id="WP_324670067.1">
    <property type="nucleotide sequence ID" value="NZ_CP141614.1"/>
</dbReference>
<reference evidence="2" key="1">
    <citation type="submission" date="2023-12" db="EMBL/GenBank/DDBJ databases">
        <title>Novel isolates from deep terrestrial aquifers shed light on the physiology and ecology of the class Limnochordia.</title>
        <authorList>
            <person name="Karnachuk O.V."/>
            <person name="Lukina A.P."/>
            <person name="Avakyan M.R."/>
            <person name="Kadnikov V."/>
            <person name="Begmatov S."/>
            <person name="Beletsky A.V."/>
            <person name="Mardanov A.V."/>
            <person name="Ravin N.V."/>
        </authorList>
    </citation>
    <scope>NUCLEOTIDE SEQUENCE [LARGE SCALE GENOMIC DNA]</scope>
    <source>
        <strain evidence="2">LN</strain>
    </source>
</reference>
<name>A0ABZ1BT04_9FIRM</name>
<evidence type="ECO:0000313" key="2">
    <source>
        <dbReference type="Proteomes" id="UP001333102"/>
    </source>
</evidence>
<accession>A0ABZ1BT04</accession>
<proteinExistence type="predicted"/>
<protein>
    <submittedName>
        <fullName evidence="1">Uncharacterized protein</fullName>
    </submittedName>
</protein>
<keyword evidence="2" id="KW-1185">Reference proteome</keyword>
<gene>
    <name evidence="1" type="ORF">VLY81_05725</name>
</gene>
<dbReference type="EMBL" id="CP141614">
    <property type="protein sequence ID" value="WRP15661.1"/>
    <property type="molecule type" value="Genomic_DNA"/>
</dbReference>
<evidence type="ECO:0000313" key="1">
    <source>
        <dbReference type="EMBL" id="WRP15661.1"/>
    </source>
</evidence>
<organism evidence="1 2">
    <name type="scientific">Geochorda subterranea</name>
    <dbReference type="NCBI Taxonomy" id="3109564"/>
    <lineage>
        <taxon>Bacteria</taxon>
        <taxon>Bacillati</taxon>
        <taxon>Bacillota</taxon>
        <taxon>Limnochordia</taxon>
        <taxon>Limnochordales</taxon>
        <taxon>Geochordaceae</taxon>
        <taxon>Geochorda</taxon>
    </lineage>
</organism>
<dbReference type="Proteomes" id="UP001333102">
    <property type="component" value="Chromosome"/>
</dbReference>
<sequence>MEYPDVESIVDRARLCALLRDLLESSQTCYTPEDLQSLVQLVHEEIQLHLLYTARRTVDWFKARRSSATNS</sequence>